<evidence type="ECO:0000313" key="2">
    <source>
        <dbReference type="Proteomes" id="UP001359559"/>
    </source>
</evidence>
<evidence type="ECO:0000313" key="1">
    <source>
        <dbReference type="EMBL" id="KAK7301896.1"/>
    </source>
</evidence>
<proteinExistence type="predicted"/>
<dbReference type="AlphaFoldDB" id="A0AAN9PKU4"/>
<protein>
    <submittedName>
        <fullName evidence="1">Uncharacterized protein</fullName>
    </submittedName>
</protein>
<dbReference type="Proteomes" id="UP001359559">
    <property type="component" value="Unassembled WGS sequence"/>
</dbReference>
<gene>
    <name evidence="1" type="ORF">RJT34_12773</name>
</gene>
<sequence length="107" mass="12390">MEENAAYMKKLYEYGKQLNNSKDKSGSEFTLGRSWEKGANRNNFLRIGSNSTEVQETYSELNGKDFAYDGEKTLFTLGSLARNKLELTVVLEDVTRDRFKLMWLFVL</sequence>
<name>A0AAN9PKU4_CLITE</name>
<keyword evidence="2" id="KW-1185">Reference proteome</keyword>
<dbReference type="EMBL" id="JAYKXN010000003">
    <property type="protein sequence ID" value="KAK7301896.1"/>
    <property type="molecule type" value="Genomic_DNA"/>
</dbReference>
<reference evidence="1 2" key="1">
    <citation type="submission" date="2024-01" db="EMBL/GenBank/DDBJ databases">
        <title>The genomes of 5 underutilized Papilionoideae crops provide insights into root nodulation and disease resistance.</title>
        <authorList>
            <person name="Yuan L."/>
        </authorList>
    </citation>
    <scope>NUCLEOTIDE SEQUENCE [LARGE SCALE GENOMIC DNA]</scope>
    <source>
        <strain evidence="1">LY-2023</strain>
        <tissue evidence="1">Leaf</tissue>
    </source>
</reference>
<organism evidence="1 2">
    <name type="scientific">Clitoria ternatea</name>
    <name type="common">Butterfly pea</name>
    <dbReference type="NCBI Taxonomy" id="43366"/>
    <lineage>
        <taxon>Eukaryota</taxon>
        <taxon>Viridiplantae</taxon>
        <taxon>Streptophyta</taxon>
        <taxon>Embryophyta</taxon>
        <taxon>Tracheophyta</taxon>
        <taxon>Spermatophyta</taxon>
        <taxon>Magnoliopsida</taxon>
        <taxon>eudicotyledons</taxon>
        <taxon>Gunneridae</taxon>
        <taxon>Pentapetalae</taxon>
        <taxon>rosids</taxon>
        <taxon>fabids</taxon>
        <taxon>Fabales</taxon>
        <taxon>Fabaceae</taxon>
        <taxon>Papilionoideae</taxon>
        <taxon>50 kb inversion clade</taxon>
        <taxon>NPAAA clade</taxon>
        <taxon>indigoferoid/millettioid clade</taxon>
        <taxon>Phaseoleae</taxon>
        <taxon>Clitoria</taxon>
    </lineage>
</organism>
<accession>A0AAN9PKU4</accession>
<comment type="caution">
    <text evidence="1">The sequence shown here is derived from an EMBL/GenBank/DDBJ whole genome shotgun (WGS) entry which is preliminary data.</text>
</comment>